<gene>
    <name evidence="1" type="ORF">R1sor_003912</name>
</gene>
<sequence length="225" mass="25724">METMYSDVAFMLIFCAKTNFSLHFGTRESFRYSCRRKRNATEGLSDYERWVQQMQDARGTEMDMQGRTMESIINDASRIKLGEDFTDGDDSEFALELLVLMQNRATHRGKHRSECRLWLLHTSLGDIDITRTVIISDKQKGILPALVEMFPGIVNGCCGHHIQVNVRSKFGKRAESTYKNILYATTEERFALPLPLGKVISNVVESANAAILRIRENAPFKIMFD</sequence>
<dbReference type="Proteomes" id="UP001633002">
    <property type="component" value="Unassembled WGS sequence"/>
</dbReference>
<reference evidence="1 2" key="1">
    <citation type="submission" date="2024-09" db="EMBL/GenBank/DDBJ databases">
        <title>Chromosome-scale assembly of Riccia sorocarpa.</title>
        <authorList>
            <person name="Paukszto L."/>
        </authorList>
    </citation>
    <scope>NUCLEOTIDE SEQUENCE [LARGE SCALE GENOMIC DNA]</scope>
    <source>
        <strain evidence="1">LP-2024</strain>
        <tissue evidence="1">Aerial parts of the thallus</tissue>
    </source>
</reference>
<comment type="caution">
    <text evidence="1">The sequence shown here is derived from an EMBL/GenBank/DDBJ whole genome shotgun (WGS) entry which is preliminary data.</text>
</comment>
<evidence type="ECO:0000313" key="2">
    <source>
        <dbReference type="Proteomes" id="UP001633002"/>
    </source>
</evidence>
<proteinExistence type="predicted"/>
<keyword evidence="2" id="KW-1185">Reference proteome</keyword>
<evidence type="ECO:0000313" key="1">
    <source>
        <dbReference type="EMBL" id="KAL3685890.1"/>
    </source>
</evidence>
<dbReference type="EMBL" id="JBJQOH010000006">
    <property type="protein sequence ID" value="KAL3685890.1"/>
    <property type="molecule type" value="Genomic_DNA"/>
</dbReference>
<accession>A0ABD3H305</accession>
<name>A0ABD3H305_9MARC</name>
<evidence type="ECO:0008006" key="3">
    <source>
        <dbReference type="Google" id="ProtNLM"/>
    </source>
</evidence>
<dbReference type="AlphaFoldDB" id="A0ABD3H305"/>
<organism evidence="1 2">
    <name type="scientific">Riccia sorocarpa</name>
    <dbReference type="NCBI Taxonomy" id="122646"/>
    <lineage>
        <taxon>Eukaryota</taxon>
        <taxon>Viridiplantae</taxon>
        <taxon>Streptophyta</taxon>
        <taxon>Embryophyta</taxon>
        <taxon>Marchantiophyta</taxon>
        <taxon>Marchantiopsida</taxon>
        <taxon>Marchantiidae</taxon>
        <taxon>Marchantiales</taxon>
        <taxon>Ricciaceae</taxon>
        <taxon>Riccia</taxon>
    </lineage>
</organism>
<protein>
    <recommendedName>
        <fullName evidence="3">MULE transposase domain-containing protein</fullName>
    </recommendedName>
</protein>